<dbReference type="EMBL" id="KN880604">
    <property type="protein sequence ID" value="KIY65097.1"/>
    <property type="molecule type" value="Genomic_DNA"/>
</dbReference>
<dbReference type="STRING" id="1314674.A0A0D7B3M0"/>
<feature type="domain" description="DNA helicase Pif1-like DEAD-box helicase" evidence="2">
    <location>
        <begin position="3"/>
        <end position="100"/>
    </location>
</feature>
<evidence type="ECO:0000256" key="1">
    <source>
        <dbReference type="RuleBase" id="RU363044"/>
    </source>
</evidence>
<dbReference type="InterPro" id="IPR051055">
    <property type="entry name" value="PIF1_helicase"/>
</dbReference>
<evidence type="ECO:0000313" key="4">
    <source>
        <dbReference type="Proteomes" id="UP000054007"/>
    </source>
</evidence>
<comment type="similarity">
    <text evidence="1">Belongs to the helicase family.</text>
</comment>
<dbReference type="GO" id="GO:0016787">
    <property type="term" value="F:hydrolase activity"/>
    <property type="evidence" value="ECO:0007669"/>
    <property type="project" value="UniProtKB-KW"/>
</dbReference>
<dbReference type="Gene3D" id="3.40.50.300">
    <property type="entry name" value="P-loop containing nucleotide triphosphate hydrolases"/>
    <property type="match status" value="1"/>
</dbReference>
<proteinExistence type="inferred from homology"/>
<evidence type="ECO:0000259" key="2">
    <source>
        <dbReference type="Pfam" id="PF05970"/>
    </source>
</evidence>
<dbReference type="GO" id="GO:0005524">
    <property type="term" value="F:ATP binding"/>
    <property type="evidence" value="ECO:0007669"/>
    <property type="project" value="UniProtKB-KW"/>
</dbReference>
<dbReference type="GO" id="GO:0043139">
    <property type="term" value="F:5'-3' DNA helicase activity"/>
    <property type="evidence" value="ECO:0007669"/>
    <property type="project" value="UniProtKB-EC"/>
</dbReference>
<evidence type="ECO:0000313" key="3">
    <source>
        <dbReference type="EMBL" id="KIY65097.1"/>
    </source>
</evidence>
<dbReference type="GO" id="GO:0006310">
    <property type="term" value="P:DNA recombination"/>
    <property type="evidence" value="ECO:0007669"/>
    <property type="project" value="UniProtKB-KW"/>
</dbReference>
<comment type="catalytic activity">
    <reaction evidence="1">
        <text>ATP + H2O = ADP + phosphate + H(+)</text>
        <dbReference type="Rhea" id="RHEA:13065"/>
        <dbReference type="ChEBI" id="CHEBI:15377"/>
        <dbReference type="ChEBI" id="CHEBI:15378"/>
        <dbReference type="ChEBI" id="CHEBI:30616"/>
        <dbReference type="ChEBI" id="CHEBI:43474"/>
        <dbReference type="ChEBI" id="CHEBI:456216"/>
        <dbReference type="EC" id="5.6.2.3"/>
    </reaction>
</comment>
<dbReference type="GO" id="GO:0006281">
    <property type="term" value="P:DNA repair"/>
    <property type="evidence" value="ECO:0007669"/>
    <property type="project" value="UniProtKB-KW"/>
</dbReference>
<protein>
    <recommendedName>
        <fullName evidence="1">ATP-dependent DNA helicase</fullName>
        <ecNumber evidence="1">5.6.2.3</ecNumber>
    </recommendedName>
</protein>
<keyword evidence="1" id="KW-0234">DNA repair</keyword>
<keyword evidence="1" id="KW-0378">Hydrolase</keyword>
<dbReference type="PANTHER" id="PTHR47642:SF5">
    <property type="entry name" value="ATP-DEPENDENT DNA HELICASE"/>
    <property type="match status" value="1"/>
</dbReference>
<comment type="cofactor">
    <cofactor evidence="1">
        <name>Mg(2+)</name>
        <dbReference type="ChEBI" id="CHEBI:18420"/>
    </cofactor>
</comment>
<dbReference type="InterPro" id="IPR010285">
    <property type="entry name" value="DNA_helicase_pif1-like_DEAD"/>
</dbReference>
<keyword evidence="1" id="KW-0067">ATP-binding</keyword>
<keyword evidence="1" id="KW-0233">DNA recombination</keyword>
<gene>
    <name evidence="3" type="ORF">CYLTODRAFT_357386</name>
</gene>
<reference evidence="3 4" key="1">
    <citation type="journal article" date="2015" name="Fungal Genet. Biol.">
        <title>Evolution of novel wood decay mechanisms in Agaricales revealed by the genome sequences of Fistulina hepatica and Cylindrobasidium torrendii.</title>
        <authorList>
            <person name="Floudas D."/>
            <person name="Held B.W."/>
            <person name="Riley R."/>
            <person name="Nagy L.G."/>
            <person name="Koehler G."/>
            <person name="Ransdell A.S."/>
            <person name="Younus H."/>
            <person name="Chow J."/>
            <person name="Chiniquy J."/>
            <person name="Lipzen A."/>
            <person name="Tritt A."/>
            <person name="Sun H."/>
            <person name="Haridas S."/>
            <person name="LaButti K."/>
            <person name="Ohm R.A."/>
            <person name="Kues U."/>
            <person name="Blanchette R.A."/>
            <person name="Grigoriev I.V."/>
            <person name="Minto R.E."/>
            <person name="Hibbett D.S."/>
        </authorList>
    </citation>
    <scope>NUCLEOTIDE SEQUENCE [LARGE SCALE GENOMIC DNA]</scope>
    <source>
        <strain evidence="3 4">FP15055 ss-10</strain>
    </source>
</reference>
<dbReference type="GO" id="GO:0000723">
    <property type="term" value="P:telomere maintenance"/>
    <property type="evidence" value="ECO:0007669"/>
    <property type="project" value="InterPro"/>
</dbReference>
<dbReference type="InterPro" id="IPR027417">
    <property type="entry name" value="P-loop_NTPase"/>
</dbReference>
<accession>A0A0D7B3M0</accession>
<dbReference type="EC" id="5.6.2.3" evidence="1"/>
<name>A0A0D7B3M0_9AGAR</name>
<keyword evidence="1" id="KW-0547">Nucleotide-binding</keyword>
<dbReference type="AlphaFoldDB" id="A0A0D7B3M0"/>
<keyword evidence="1" id="KW-0227">DNA damage</keyword>
<dbReference type="SUPFAM" id="SSF52540">
    <property type="entry name" value="P-loop containing nucleoside triphosphate hydrolases"/>
    <property type="match status" value="1"/>
</dbReference>
<keyword evidence="1" id="KW-0347">Helicase</keyword>
<keyword evidence="4" id="KW-1185">Reference proteome</keyword>
<sequence length="107" mass="11584">MIIGGPGGTGKSHIYQAVREFHEAIGKGNELAFTAPTGVAASNIGGNTVHSELSLNIGDKHMTPTSIALSNLRERLESTKTLIIDEVYFLGCSAFEKVRRYNWGIHI</sequence>
<dbReference type="Proteomes" id="UP000054007">
    <property type="component" value="Unassembled WGS sequence"/>
</dbReference>
<organism evidence="3 4">
    <name type="scientific">Cylindrobasidium torrendii FP15055 ss-10</name>
    <dbReference type="NCBI Taxonomy" id="1314674"/>
    <lineage>
        <taxon>Eukaryota</taxon>
        <taxon>Fungi</taxon>
        <taxon>Dikarya</taxon>
        <taxon>Basidiomycota</taxon>
        <taxon>Agaricomycotina</taxon>
        <taxon>Agaricomycetes</taxon>
        <taxon>Agaricomycetidae</taxon>
        <taxon>Agaricales</taxon>
        <taxon>Marasmiineae</taxon>
        <taxon>Physalacriaceae</taxon>
        <taxon>Cylindrobasidium</taxon>
    </lineage>
</organism>
<dbReference type="PANTHER" id="PTHR47642">
    <property type="entry name" value="ATP-DEPENDENT DNA HELICASE"/>
    <property type="match status" value="1"/>
</dbReference>
<dbReference type="Pfam" id="PF05970">
    <property type="entry name" value="PIF1"/>
    <property type="match status" value="1"/>
</dbReference>